<evidence type="ECO:0008006" key="3">
    <source>
        <dbReference type="Google" id="ProtNLM"/>
    </source>
</evidence>
<evidence type="ECO:0000313" key="1">
    <source>
        <dbReference type="EMBL" id="KAF5180719.1"/>
    </source>
</evidence>
<name>A0A7J6V6J5_THATH</name>
<keyword evidence="2" id="KW-1185">Reference proteome</keyword>
<sequence length="104" mass="12006">YYIDPETGRRFWSKREVREYVKNGGAQGTEGRPYKRLKTNKKDTAKTMPSKSSEAIPPINFDDDEPLLEIYGYLIVEQRVPENIRLQWAAMYNPLFSKSGGSKS</sequence>
<dbReference type="Gene3D" id="3.30.890.10">
    <property type="entry name" value="Methyl-cpg-binding Protein 2, Chain A"/>
    <property type="match status" value="1"/>
</dbReference>
<gene>
    <name evidence="1" type="ORF">FRX31_029694</name>
</gene>
<feature type="non-terminal residue" evidence="1">
    <location>
        <position position="1"/>
    </location>
</feature>
<reference evidence="1 2" key="1">
    <citation type="submission" date="2020-06" db="EMBL/GenBank/DDBJ databases">
        <title>Transcriptomic and genomic resources for Thalictrum thalictroides and T. hernandezii: Facilitating candidate gene discovery in an emerging model plant lineage.</title>
        <authorList>
            <person name="Arias T."/>
            <person name="Riano-Pachon D.M."/>
            <person name="Di Stilio V.S."/>
        </authorList>
    </citation>
    <scope>NUCLEOTIDE SEQUENCE [LARGE SCALE GENOMIC DNA]</scope>
    <source>
        <strain evidence="2">cv. WT478/WT964</strain>
        <tissue evidence="1">Leaves</tissue>
    </source>
</reference>
<evidence type="ECO:0000313" key="2">
    <source>
        <dbReference type="Proteomes" id="UP000554482"/>
    </source>
</evidence>
<protein>
    <recommendedName>
        <fullName evidence="3">Methyl-cpg-binding domain-containing protein</fullName>
    </recommendedName>
</protein>
<organism evidence="1 2">
    <name type="scientific">Thalictrum thalictroides</name>
    <name type="common">Rue-anemone</name>
    <name type="synonym">Anemone thalictroides</name>
    <dbReference type="NCBI Taxonomy" id="46969"/>
    <lineage>
        <taxon>Eukaryota</taxon>
        <taxon>Viridiplantae</taxon>
        <taxon>Streptophyta</taxon>
        <taxon>Embryophyta</taxon>
        <taxon>Tracheophyta</taxon>
        <taxon>Spermatophyta</taxon>
        <taxon>Magnoliopsida</taxon>
        <taxon>Ranunculales</taxon>
        <taxon>Ranunculaceae</taxon>
        <taxon>Thalictroideae</taxon>
        <taxon>Thalictrum</taxon>
    </lineage>
</organism>
<comment type="caution">
    <text evidence="1">The sequence shown here is derived from an EMBL/GenBank/DDBJ whole genome shotgun (WGS) entry which is preliminary data.</text>
</comment>
<dbReference type="AlphaFoldDB" id="A0A7J6V6J5"/>
<proteinExistence type="predicted"/>
<dbReference type="EMBL" id="JABWDY010037036">
    <property type="protein sequence ID" value="KAF5180719.1"/>
    <property type="molecule type" value="Genomic_DNA"/>
</dbReference>
<accession>A0A7J6V6J5</accession>
<dbReference type="Proteomes" id="UP000554482">
    <property type="component" value="Unassembled WGS sequence"/>
</dbReference>
<dbReference type="OrthoDB" id="10072024at2759"/>